<keyword evidence="5 8" id="KW-0812">Transmembrane</keyword>
<evidence type="ECO:0000256" key="1">
    <source>
        <dbReference type="ARBA" id="ARBA00004651"/>
    </source>
</evidence>
<feature type="transmembrane region" description="Helical" evidence="8">
    <location>
        <begin position="74"/>
        <end position="93"/>
    </location>
</feature>
<dbReference type="InterPro" id="IPR050297">
    <property type="entry name" value="LipidA_mod_glycosyltrf_83"/>
</dbReference>
<feature type="domain" description="Glycosyltransferase RgtA/B/C/D-like" evidence="9">
    <location>
        <begin position="54"/>
        <end position="197"/>
    </location>
</feature>
<dbReference type="PANTHER" id="PTHR33908:SF11">
    <property type="entry name" value="MEMBRANE PROTEIN"/>
    <property type="match status" value="1"/>
</dbReference>
<evidence type="ECO:0000259" key="9">
    <source>
        <dbReference type="Pfam" id="PF13231"/>
    </source>
</evidence>
<dbReference type="PANTHER" id="PTHR33908">
    <property type="entry name" value="MANNOSYLTRANSFERASE YKCB-RELATED"/>
    <property type="match status" value="1"/>
</dbReference>
<dbReference type="EMBL" id="MFJL01000038">
    <property type="protein sequence ID" value="OGG13263.1"/>
    <property type="molecule type" value="Genomic_DNA"/>
</dbReference>
<evidence type="ECO:0000256" key="8">
    <source>
        <dbReference type="SAM" id="Phobius"/>
    </source>
</evidence>
<feature type="transmembrane region" description="Helical" evidence="8">
    <location>
        <begin position="148"/>
        <end position="172"/>
    </location>
</feature>
<gene>
    <name evidence="10" type="ORF">A3D77_05360</name>
</gene>
<dbReference type="GO" id="GO:0009103">
    <property type="term" value="P:lipopolysaccharide biosynthetic process"/>
    <property type="evidence" value="ECO:0007669"/>
    <property type="project" value="UniProtKB-ARBA"/>
</dbReference>
<evidence type="ECO:0000256" key="4">
    <source>
        <dbReference type="ARBA" id="ARBA00022679"/>
    </source>
</evidence>
<reference evidence="10 11" key="1">
    <citation type="journal article" date="2016" name="Nat. Commun.">
        <title>Thousands of microbial genomes shed light on interconnected biogeochemical processes in an aquifer system.</title>
        <authorList>
            <person name="Anantharaman K."/>
            <person name="Brown C.T."/>
            <person name="Hug L.A."/>
            <person name="Sharon I."/>
            <person name="Castelle C.J."/>
            <person name="Probst A.J."/>
            <person name="Thomas B.C."/>
            <person name="Singh A."/>
            <person name="Wilkins M.J."/>
            <person name="Karaoz U."/>
            <person name="Brodie E.L."/>
            <person name="Williams K.H."/>
            <person name="Hubbard S.S."/>
            <person name="Banfield J.F."/>
        </authorList>
    </citation>
    <scope>NUCLEOTIDE SEQUENCE [LARGE SCALE GENOMIC DNA]</scope>
</reference>
<protein>
    <recommendedName>
        <fullName evidence="9">Glycosyltransferase RgtA/B/C/D-like domain-containing protein</fullName>
    </recommendedName>
</protein>
<proteinExistence type="predicted"/>
<dbReference type="Pfam" id="PF13231">
    <property type="entry name" value="PMT_2"/>
    <property type="match status" value="1"/>
</dbReference>
<evidence type="ECO:0000256" key="6">
    <source>
        <dbReference type="ARBA" id="ARBA00022989"/>
    </source>
</evidence>
<feature type="transmembrane region" description="Helical" evidence="8">
    <location>
        <begin position="291"/>
        <end position="313"/>
    </location>
</feature>
<evidence type="ECO:0000313" key="10">
    <source>
        <dbReference type="EMBL" id="OGG13263.1"/>
    </source>
</evidence>
<keyword evidence="3" id="KW-0328">Glycosyltransferase</keyword>
<evidence type="ECO:0000256" key="5">
    <source>
        <dbReference type="ARBA" id="ARBA00022692"/>
    </source>
</evidence>
<dbReference type="Proteomes" id="UP000176923">
    <property type="component" value="Unassembled WGS sequence"/>
</dbReference>
<dbReference type="STRING" id="1798382.A3D77_05360"/>
<evidence type="ECO:0000256" key="3">
    <source>
        <dbReference type="ARBA" id="ARBA00022676"/>
    </source>
</evidence>
<dbReference type="InterPro" id="IPR038731">
    <property type="entry name" value="RgtA/B/C-like"/>
</dbReference>
<comment type="subcellular location">
    <subcellularLocation>
        <location evidence="1">Cell membrane</location>
        <topology evidence="1">Multi-pass membrane protein</topology>
    </subcellularLocation>
</comment>
<accession>A0A1F5ZLL3</accession>
<evidence type="ECO:0000313" key="11">
    <source>
        <dbReference type="Proteomes" id="UP000176923"/>
    </source>
</evidence>
<evidence type="ECO:0000256" key="7">
    <source>
        <dbReference type="ARBA" id="ARBA00023136"/>
    </source>
</evidence>
<feature type="transmembrane region" description="Helical" evidence="8">
    <location>
        <begin position="238"/>
        <end position="259"/>
    </location>
</feature>
<feature type="transmembrane region" description="Helical" evidence="8">
    <location>
        <begin position="184"/>
        <end position="200"/>
    </location>
</feature>
<dbReference type="GO" id="GO:0005886">
    <property type="term" value="C:plasma membrane"/>
    <property type="evidence" value="ECO:0007669"/>
    <property type="project" value="UniProtKB-SubCell"/>
</dbReference>
<sequence length="434" mass="50482">MASDLLKNIIDISFYHSPLFYLIQSLWRDEAFSYFVARPGLIQVITNTANDFNPPLYYLILHFWIEIVGKSDEGLRILSLLFHLGGVYISYLLGEKLFNKKFAKFVALFVLLNPMLLYYAFEIRMYSLYEFLTFLTFYFFIQKDWKRYLLAAALGLYTHSFFPLLVVALVTYELVIKKSNKKEIVKILAPLLFYLPWVPVTVSQFIRSGSSWIFPVDFKLIISVLANLFTNYDGTPWYGWGITPILSIFIISFLLLGLFKKKRESLIFILPIFLPLTFIISYSLIKSPLYVNRYLIFITVFEILGVANGIFLIKSRIIKNLSILFWIGLIVGINFYLPEFKKKTDFRSTFTEINNLATSKDYAYARTPIGLLETAYYFKNENKVFVYNPDMIKIPDYIGVTVVFPHISQSNFPLSPSRTFLINDDASYAVIINQ</sequence>
<keyword evidence="7 8" id="KW-0472">Membrane</keyword>
<dbReference type="AlphaFoldDB" id="A0A1F5ZLL3"/>
<name>A0A1F5ZLL3_9BACT</name>
<dbReference type="GO" id="GO:0016763">
    <property type="term" value="F:pentosyltransferase activity"/>
    <property type="evidence" value="ECO:0007669"/>
    <property type="project" value="TreeGrafter"/>
</dbReference>
<feature type="transmembrane region" description="Helical" evidence="8">
    <location>
        <begin position="102"/>
        <end position="120"/>
    </location>
</feature>
<keyword evidence="2" id="KW-1003">Cell membrane</keyword>
<keyword evidence="4" id="KW-0808">Transferase</keyword>
<evidence type="ECO:0000256" key="2">
    <source>
        <dbReference type="ARBA" id="ARBA00022475"/>
    </source>
</evidence>
<comment type="caution">
    <text evidence="10">The sequence shown here is derived from an EMBL/GenBank/DDBJ whole genome shotgun (WGS) entry which is preliminary data.</text>
</comment>
<keyword evidence="6 8" id="KW-1133">Transmembrane helix</keyword>
<feature type="transmembrane region" description="Helical" evidence="8">
    <location>
        <begin position="266"/>
        <end position="285"/>
    </location>
</feature>
<organism evidence="10 11">
    <name type="scientific">Candidatus Gottesmanbacteria bacterium RIFCSPHIGHO2_02_FULL_39_11</name>
    <dbReference type="NCBI Taxonomy" id="1798382"/>
    <lineage>
        <taxon>Bacteria</taxon>
        <taxon>Candidatus Gottesmaniibacteriota</taxon>
    </lineage>
</organism>
<feature type="transmembrane region" description="Helical" evidence="8">
    <location>
        <begin position="320"/>
        <end position="337"/>
    </location>
</feature>